<protein>
    <submittedName>
        <fullName evidence="1">37074_t:CDS:1</fullName>
    </submittedName>
</protein>
<gene>
    <name evidence="1" type="ORF">GMARGA_LOCUS8878</name>
</gene>
<evidence type="ECO:0000313" key="1">
    <source>
        <dbReference type="EMBL" id="CAG8641659.1"/>
    </source>
</evidence>
<keyword evidence="2" id="KW-1185">Reference proteome</keyword>
<comment type="caution">
    <text evidence="1">The sequence shown here is derived from an EMBL/GenBank/DDBJ whole genome shotgun (WGS) entry which is preliminary data.</text>
</comment>
<sequence length="449" mass="52238">MCEKMKYINDSKLRIDMISDCRLRVIVDLKRFPKLVGPQHFKALCNGVINDPSLKTNEKAYLISDLSEINDTQNIIEKVGIRRRCVNCNTDVIATNYCEHCIRKVLETQFRRRRNSTIYTATWKNGPFTWDKEQQKLKRGGPGIYILKALENSDKCHSEIKASFTSEQFYSQTHVKCYGLTREPKTQKFMLVLQKMDSDLSNFLKENPDLSWKKKYKMDMLRDIYANDNFQKLIKLIPVNIKTTSKWKICVNRKKRPYTGIINKTLEDLLKDAYTNNRELNVHSYSSGKHKGWNTLRKFRIRKMIPSIKSRGIPVNELSLLLENERIINDTSSITEQDESITTGNAYSPSTVFEHHRKTTAISMSSLSLLEQDGCNITEECSLLSKQSENITIDDALILNQSMYSLRDQDNDPIVQTDTSIQLKMKRDSANLTTKLTFYYEIDEIDDYY</sequence>
<proteinExistence type="predicted"/>
<accession>A0ABN7UQR8</accession>
<reference evidence="1 2" key="1">
    <citation type="submission" date="2021-06" db="EMBL/GenBank/DDBJ databases">
        <authorList>
            <person name="Kallberg Y."/>
            <person name="Tangrot J."/>
            <person name="Rosling A."/>
        </authorList>
    </citation>
    <scope>NUCLEOTIDE SEQUENCE [LARGE SCALE GENOMIC DNA]</scope>
    <source>
        <strain evidence="1 2">120-4 pot B 10/14</strain>
    </source>
</reference>
<dbReference type="Proteomes" id="UP000789901">
    <property type="component" value="Unassembled WGS sequence"/>
</dbReference>
<organism evidence="1 2">
    <name type="scientific">Gigaspora margarita</name>
    <dbReference type="NCBI Taxonomy" id="4874"/>
    <lineage>
        <taxon>Eukaryota</taxon>
        <taxon>Fungi</taxon>
        <taxon>Fungi incertae sedis</taxon>
        <taxon>Mucoromycota</taxon>
        <taxon>Glomeromycotina</taxon>
        <taxon>Glomeromycetes</taxon>
        <taxon>Diversisporales</taxon>
        <taxon>Gigasporaceae</taxon>
        <taxon>Gigaspora</taxon>
    </lineage>
</organism>
<dbReference type="EMBL" id="CAJVQB010004638">
    <property type="protein sequence ID" value="CAG8641659.1"/>
    <property type="molecule type" value="Genomic_DNA"/>
</dbReference>
<evidence type="ECO:0000313" key="2">
    <source>
        <dbReference type="Proteomes" id="UP000789901"/>
    </source>
</evidence>
<name>A0ABN7UQR8_GIGMA</name>